<feature type="transmembrane region" description="Helical" evidence="6">
    <location>
        <begin position="665"/>
        <end position="688"/>
    </location>
</feature>
<keyword evidence="5 6" id="KW-0472">Membrane</keyword>
<accession>A0A0U1NWW2</accession>
<feature type="transmembrane region" description="Helical" evidence="6">
    <location>
        <begin position="587"/>
        <end position="611"/>
    </location>
</feature>
<dbReference type="AlphaFoldDB" id="A0A0U1NWW2"/>
<feature type="transmembrane region" description="Helical" evidence="6">
    <location>
        <begin position="20"/>
        <end position="37"/>
    </location>
</feature>
<evidence type="ECO:0000256" key="1">
    <source>
        <dbReference type="ARBA" id="ARBA00004651"/>
    </source>
</evidence>
<dbReference type="InterPro" id="IPR050545">
    <property type="entry name" value="Mycobact_MmpL"/>
</dbReference>
<protein>
    <submittedName>
        <fullName evidence="8">Sterol-sensing 5TM box YdfJ</fullName>
    </submittedName>
</protein>
<keyword evidence="2" id="KW-1003">Cell membrane</keyword>
<dbReference type="PROSITE" id="PS50156">
    <property type="entry name" value="SSD"/>
    <property type="match status" value="2"/>
</dbReference>
<comment type="subcellular location">
    <subcellularLocation>
        <location evidence="1">Cell membrane</location>
        <topology evidence="1">Multi-pass membrane protein</topology>
    </subcellularLocation>
</comment>
<evidence type="ECO:0000313" key="9">
    <source>
        <dbReference type="Proteomes" id="UP000199087"/>
    </source>
</evidence>
<sequence>MAKILYKVGRWCAQNRGKVLFGWMAVLIATLTIAIVMKPNFINALTIPGIPAEKASDVIKKEFSSGGDAGSIRVVFYAKNGDLTTPTNQKVISDTLSNVQKDTNIASVMNPYQMKTISRTKDIAFADVNYKVDKTKVSEKSLDHLKESIKISKKAGIQTELTGNVEKLSPIERGGSSEAIGIVVAFFIIVFTFGSLVVAGLPILTAISGLGISIGLILIGTNFVDMQSISMTLAIMIGLAVGIDYALFIIARHRQQLRDRMEVTQSIAKAVGTSGSAVVFAGLTVIIALSGLCLVGIPFLTAMSITSAISVLFAVLVSITLMPAIFALVGNRINPLRKKSKDFRKSDSAESNFWGRIVTRYPVLIAIVCLLVAITVSIPAFNLKLGIADNGMKDTSDTQRRAYDLLTKGFGEGFNSQLVVVLDATKVSGDKQAALQKVASGLGKNDEVAFATPIMPNKSGDYALMQLTPKHGPNDDKTKKLVDNIHHKAKSIMKTDKVNVMITGVTAMNIDISEKLSEALPIFVSFIVIFALILLTIVFRSIFVPLKAVLGFLLTIASTLGFGVFVFQEGHLKDFFGITKEGPILAFLPIFLIGILFGLAMDYEVFLVSHIREEYMHTKDAEKSILGGMKHSGKVITAAGLIMISVFASFAFTKDVMVKSMGLSLAFGVAFDAFIVRMTLVPAVMKLFGDKVWYLPKWLDKIIPNVDIEGSTLNDLEDEKDEKLSRSI</sequence>
<gene>
    <name evidence="8" type="primary">ydfJ</name>
    <name evidence="8" type="ORF">BN000_02442</name>
</gene>
<dbReference type="OrthoDB" id="7051771at2"/>
<reference evidence="9" key="1">
    <citation type="submission" date="2015-05" db="EMBL/GenBank/DDBJ databases">
        <authorList>
            <person name="Urmite Genomes"/>
        </authorList>
    </citation>
    <scope>NUCLEOTIDE SEQUENCE [LARGE SCALE GENOMIC DNA]</scope>
    <source>
        <strain evidence="9">LF1</strain>
    </source>
</reference>
<feature type="transmembrane region" description="Helical" evidence="6">
    <location>
        <begin position="361"/>
        <end position="381"/>
    </location>
</feature>
<proteinExistence type="predicted"/>
<evidence type="ECO:0000313" key="8">
    <source>
        <dbReference type="EMBL" id="CRK82510.1"/>
    </source>
</evidence>
<feature type="transmembrane region" description="Helical" evidence="6">
    <location>
        <begin position="519"/>
        <end position="539"/>
    </location>
</feature>
<evidence type="ECO:0000256" key="5">
    <source>
        <dbReference type="ARBA" id="ARBA00023136"/>
    </source>
</evidence>
<evidence type="ECO:0000259" key="7">
    <source>
        <dbReference type="PROSITE" id="PS50156"/>
    </source>
</evidence>
<dbReference type="STRING" id="1499688.BN000_02442"/>
<evidence type="ECO:0000256" key="2">
    <source>
        <dbReference type="ARBA" id="ARBA00022475"/>
    </source>
</evidence>
<feature type="domain" description="SSD" evidence="7">
    <location>
        <begin position="181"/>
        <end position="328"/>
    </location>
</feature>
<organism evidence="8 9">
    <name type="scientific">Neobacillus massiliamazoniensis</name>
    <dbReference type="NCBI Taxonomy" id="1499688"/>
    <lineage>
        <taxon>Bacteria</taxon>
        <taxon>Bacillati</taxon>
        <taxon>Bacillota</taxon>
        <taxon>Bacilli</taxon>
        <taxon>Bacillales</taxon>
        <taxon>Bacillaceae</taxon>
        <taxon>Neobacillus</taxon>
    </lineage>
</organism>
<evidence type="ECO:0000256" key="6">
    <source>
        <dbReference type="SAM" id="Phobius"/>
    </source>
</evidence>
<feature type="transmembrane region" description="Helical" evidence="6">
    <location>
        <begin position="271"/>
        <end position="299"/>
    </location>
</feature>
<dbReference type="EMBL" id="CVRB01000002">
    <property type="protein sequence ID" value="CRK82510.1"/>
    <property type="molecule type" value="Genomic_DNA"/>
</dbReference>
<dbReference type="PANTHER" id="PTHR33406:SF13">
    <property type="entry name" value="MEMBRANE PROTEIN YDFJ"/>
    <property type="match status" value="1"/>
</dbReference>
<evidence type="ECO:0000256" key="3">
    <source>
        <dbReference type="ARBA" id="ARBA00022692"/>
    </source>
</evidence>
<dbReference type="InterPro" id="IPR004869">
    <property type="entry name" value="MMPL_dom"/>
</dbReference>
<dbReference type="PANTHER" id="PTHR33406">
    <property type="entry name" value="MEMBRANE PROTEIN MJ1562-RELATED"/>
    <property type="match status" value="1"/>
</dbReference>
<feature type="transmembrane region" description="Helical" evidence="6">
    <location>
        <begin position="305"/>
        <end position="329"/>
    </location>
</feature>
<dbReference type="InterPro" id="IPR000731">
    <property type="entry name" value="SSD"/>
</dbReference>
<feature type="transmembrane region" description="Helical" evidence="6">
    <location>
        <begin position="229"/>
        <end position="250"/>
    </location>
</feature>
<feature type="domain" description="SSD" evidence="7">
    <location>
        <begin position="518"/>
        <end position="687"/>
    </location>
</feature>
<feature type="transmembrane region" description="Helical" evidence="6">
    <location>
        <begin position="203"/>
        <end position="223"/>
    </location>
</feature>
<dbReference type="Proteomes" id="UP000199087">
    <property type="component" value="Unassembled WGS sequence"/>
</dbReference>
<dbReference type="RefSeq" id="WP_090634568.1">
    <property type="nucleotide sequence ID" value="NZ_CVRB01000002.1"/>
</dbReference>
<dbReference type="Pfam" id="PF03176">
    <property type="entry name" value="MMPL"/>
    <property type="match status" value="2"/>
</dbReference>
<dbReference type="SUPFAM" id="SSF82866">
    <property type="entry name" value="Multidrug efflux transporter AcrB transmembrane domain"/>
    <property type="match status" value="2"/>
</dbReference>
<dbReference type="Gene3D" id="1.20.1640.10">
    <property type="entry name" value="Multidrug efflux transporter AcrB transmembrane domain"/>
    <property type="match status" value="2"/>
</dbReference>
<dbReference type="GO" id="GO:0005886">
    <property type="term" value="C:plasma membrane"/>
    <property type="evidence" value="ECO:0007669"/>
    <property type="project" value="UniProtKB-SubCell"/>
</dbReference>
<feature type="transmembrane region" description="Helical" evidence="6">
    <location>
        <begin position="179"/>
        <end position="198"/>
    </location>
</feature>
<keyword evidence="3 6" id="KW-0812">Transmembrane</keyword>
<feature type="transmembrane region" description="Helical" evidence="6">
    <location>
        <begin position="546"/>
        <end position="567"/>
    </location>
</feature>
<evidence type="ECO:0000256" key="4">
    <source>
        <dbReference type="ARBA" id="ARBA00022989"/>
    </source>
</evidence>
<name>A0A0U1NWW2_9BACI</name>
<keyword evidence="9" id="KW-1185">Reference proteome</keyword>
<feature type="transmembrane region" description="Helical" evidence="6">
    <location>
        <begin position="632"/>
        <end position="653"/>
    </location>
</feature>
<keyword evidence="4 6" id="KW-1133">Transmembrane helix</keyword>